<accession>A0A8T9BUD7</accession>
<evidence type="ECO:0000313" key="2">
    <source>
        <dbReference type="EMBL" id="TVY59410.1"/>
    </source>
</evidence>
<proteinExistence type="predicted"/>
<dbReference type="Proteomes" id="UP000469558">
    <property type="component" value="Unassembled WGS sequence"/>
</dbReference>
<evidence type="ECO:0000313" key="3">
    <source>
        <dbReference type="Proteomes" id="UP000469558"/>
    </source>
</evidence>
<evidence type="ECO:0000256" key="1">
    <source>
        <dbReference type="SAM" id="MobiDB-lite"/>
    </source>
</evidence>
<feature type="compositionally biased region" description="Basic and acidic residues" evidence="1">
    <location>
        <begin position="315"/>
        <end position="334"/>
    </location>
</feature>
<feature type="compositionally biased region" description="Polar residues" evidence="1">
    <location>
        <begin position="57"/>
        <end position="74"/>
    </location>
</feature>
<feature type="compositionally biased region" description="Low complexity" evidence="1">
    <location>
        <begin position="225"/>
        <end position="247"/>
    </location>
</feature>
<feature type="compositionally biased region" description="Polar residues" evidence="1">
    <location>
        <begin position="268"/>
        <end position="283"/>
    </location>
</feature>
<feature type="region of interest" description="Disordered" evidence="1">
    <location>
        <begin position="1"/>
        <end position="283"/>
    </location>
</feature>
<gene>
    <name evidence="2" type="ORF">LSUE1_G009246</name>
</gene>
<feature type="non-terminal residue" evidence="2">
    <location>
        <position position="367"/>
    </location>
</feature>
<feature type="region of interest" description="Disordered" evidence="1">
    <location>
        <begin position="314"/>
        <end position="334"/>
    </location>
</feature>
<dbReference type="EMBL" id="QGMK01002354">
    <property type="protein sequence ID" value="TVY59410.1"/>
    <property type="molecule type" value="Genomic_DNA"/>
</dbReference>
<feature type="compositionally biased region" description="Low complexity" evidence="1">
    <location>
        <begin position="191"/>
        <end position="218"/>
    </location>
</feature>
<comment type="caution">
    <text evidence="2">The sequence shown here is derived from an EMBL/GenBank/DDBJ whole genome shotgun (WGS) entry which is preliminary data.</text>
</comment>
<feature type="compositionally biased region" description="Polar residues" evidence="1">
    <location>
        <begin position="165"/>
        <end position="181"/>
    </location>
</feature>
<feature type="compositionally biased region" description="Polar residues" evidence="1">
    <location>
        <begin position="248"/>
        <end position="258"/>
    </location>
</feature>
<keyword evidence="3" id="KW-1185">Reference proteome</keyword>
<organism evidence="2 3">
    <name type="scientific">Lachnellula suecica</name>
    <dbReference type="NCBI Taxonomy" id="602035"/>
    <lineage>
        <taxon>Eukaryota</taxon>
        <taxon>Fungi</taxon>
        <taxon>Dikarya</taxon>
        <taxon>Ascomycota</taxon>
        <taxon>Pezizomycotina</taxon>
        <taxon>Leotiomycetes</taxon>
        <taxon>Helotiales</taxon>
        <taxon>Lachnaceae</taxon>
        <taxon>Lachnellula</taxon>
    </lineage>
</organism>
<reference evidence="2 3" key="1">
    <citation type="submission" date="2018-05" db="EMBL/GenBank/DDBJ databases">
        <title>Genome sequencing and assembly of the regulated plant pathogen Lachnellula willkommii and related sister species for the development of diagnostic species identification markers.</title>
        <authorList>
            <person name="Giroux E."/>
            <person name="Bilodeau G."/>
        </authorList>
    </citation>
    <scope>NUCLEOTIDE SEQUENCE [LARGE SCALE GENOMIC DNA]</scope>
    <source>
        <strain evidence="2 3">CBS 268.59</strain>
    </source>
</reference>
<name>A0A8T9BUD7_9HELO</name>
<feature type="compositionally biased region" description="Polar residues" evidence="1">
    <location>
        <begin position="109"/>
        <end position="142"/>
    </location>
</feature>
<dbReference type="AlphaFoldDB" id="A0A8T9BUD7"/>
<protein>
    <submittedName>
        <fullName evidence="2">Uncharacterized protein</fullName>
    </submittedName>
</protein>
<feature type="compositionally biased region" description="Acidic residues" evidence="1">
    <location>
        <begin position="1"/>
        <end position="21"/>
    </location>
</feature>
<sequence length="367" mass="39077">MDGFGGDDDFEGSNGDAEEGAMDGVMYTNGSSHPNESEMTEEDRRRFSLPSIKAQHVGTQGSSDNYSAHSRTPSTYPPAGPRPGQSSGGLLPPNADRVGSSSSGTSPSMQNNIPGRRTPTASISSLPLSTGGSSMYSQSGMTESPKPLSPAGMHSHQLGHDPLSLNRQRSPSLTTQFQQQHFGRRPSGRISPPGMSLPSPLGTSHTPKLPALAGLAPPDQRYTLSSQEQNQQTSQNGPHGGQQHQQNLAATPSNNIFQQGVGRGAPNAPSSHQASNSNDNTANLFAAGDTRLVAYVQTLEGQVKQLSEQVQVMASRERSQEDQIRSQDEKIKSQEEKITRMSEEFFALKTQYSSLNPAQHTTGAAPS</sequence>
<dbReference type="OrthoDB" id="8117402at2759"/>
<feature type="compositionally biased region" description="Low complexity" evidence="1">
    <location>
        <begin position="99"/>
        <end position="108"/>
    </location>
</feature>